<sequence length="229" mass="25181">MNLKITYPDDFPLHGLDRDMFETKLRNALRFCFYGNTVRQLAEKVDARRARVVPDALPLRQIADEHAFEDCMTLDGCRIDDMSAPLRRNLLRNVGARIGLTLSEWGDSALPSLDEPASHAAAHAMDVRATDRQPVETPAIRDHPAPRMSRIWLVTGLCAAAAIGGAGWKLSRPAVPLSATVISTSPAQTLRELASSVPDDQHRYEVSVMVIPQEPDASHRSADASASRH</sequence>
<dbReference type="Proteomes" id="UP001264340">
    <property type="component" value="Unassembled WGS sequence"/>
</dbReference>
<dbReference type="EMBL" id="JAVDRP010000016">
    <property type="protein sequence ID" value="MDR6412177.1"/>
    <property type="molecule type" value="Genomic_DNA"/>
</dbReference>
<comment type="caution">
    <text evidence="1">The sequence shown here is derived from an EMBL/GenBank/DDBJ whole genome shotgun (WGS) entry which is preliminary data.</text>
</comment>
<evidence type="ECO:0000313" key="2">
    <source>
        <dbReference type="Proteomes" id="UP001264340"/>
    </source>
</evidence>
<gene>
    <name evidence="1" type="ORF">J2804_005612</name>
</gene>
<keyword evidence="2" id="KW-1185">Reference proteome</keyword>
<organism evidence="1 2">
    <name type="scientific">Paraburkholderia terricola</name>
    <dbReference type="NCBI Taxonomy" id="169427"/>
    <lineage>
        <taxon>Bacteria</taxon>
        <taxon>Pseudomonadati</taxon>
        <taxon>Pseudomonadota</taxon>
        <taxon>Betaproteobacteria</taxon>
        <taxon>Burkholderiales</taxon>
        <taxon>Burkholderiaceae</taxon>
        <taxon>Paraburkholderia</taxon>
    </lineage>
</organism>
<accession>A0ABU1LZJ4</accession>
<evidence type="ECO:0000313" key="1">
    <source>
        <dbReference type="EMBL" id="MDR6412177.1"/>
    </source>
</evidence>
<name>A0ABU1LZJ4_9BURK</name>
<protein>
    <submittedName>
        <fullName evidence="1">Uncharacterized protein</fullName>
    </submittedName>
</protein>
<dbReference type="RefSeq" id="WP_310125924.1">
    <property type="nucleotide sequence ID" value="NZ_JAVDRP010000016.1"/>
</dbReference>
<proteinExistence type="predicted"/>
<reference evidence="1 2" key="1">
    <citation type="submission" date="2023-07" db="EMBL/GenBank/DDBJ databases">
        <title>Sorghum-associated microbial communities from plants grown in Nebraska, USA.</title>
        <authorList>
            <person name="Schachtman D."/>
        </authorList>
    </citation>
    <scope>NUCLEOTIDE SEQUENCE [LARGE SCALE GENOMIC DNA]</scope>
    <source>
        <strain evidence="1 2">DS1316</strain>
    </source>
</reference>